<sequence length="396" mass="45906">MKHPHSHLLTSIEYIILKFFKIVLRIFIQKNMTLTKPVNFNSLDNRQSLKTNETTSYLLREIDINRIDLFCNKENDNPNSFNQEHITTSNDEQISNKIQRRALRRPTKDDKHQEKILLNHETNTTLQQIVSKDMHNNGSNNETAFPQSHEFTTTLIEVKNNSCKETASNMQENESENEKQQNSEGKKNVERSHQNSENLEDAETIQSNKLQTWGNIVKFFADSLLKSSAANGKKWASMKEIYDYLCRHNIELGTLSELGINGTCKECKCLQEMPHVMSKLTNGELWLGVDEEGELEEGNRILDENLRLQMRNEENIPDDVSSPHCMENKRGEVKPAMTLAAKTWNGSLSNMRKRTHQEMISEDLGTREKSSDTLVQVKFFFFFFFCAKEEEKKSTF</sequence>
<proteinExistence type="predicted"/>
<dbReference type="EMBL" id="ASPP01006817">
    <property type="protein sequence ID" value="ETO28183.1"/>
    <property type="molecule type" value="Genomic_DNA"/>
</dbReference>
<protein>
    <submittedName>
        <fullName evidence="2">Uncharacterized protein</fullName>
    </submittedName>
</protein>
<feature type="region of interest" description="Disordered" evidence="1">
    <location>
        <begin position="166"/>
        <end position="203"/>
    </location>
</feature>
<dbReference type="AlphaFoldDB" id="X6NQI8"/>
<organism evidence="2 3">
    <name type="scientific">Reticulomyxa filosa</name>
    <dbReference type="NCBI Taxonomy" id="46433"/>
    <lineage>
        <taxon>Eukaryota</taxon>
        <taxon>Sar</taxon>
        <taxon>Rhizaria</taxon>
        <taxon>Retaria</taxon>
        <taxon>Foraminifera</taxon>
        <taxon>Monothalamids</taxon>
        <taxon>Reticulomyxidae</taxon>
        <taxon>Reticulomyxa</taxon>
    </lineage>
</organism>
<name>X6NQI8_RETFI</name>
<feature type="compositionally biased region" description="Basic and acidic residues" evidence="1">
    <location>
        <begin position="176"/>
        <end position="194"/>
    </location>
</feature>
<evidence type="ECO:0000256" key="1">
    <source>
        <dbReference type="SAM" id="MobiDB-lite"/>
    </source>
</evidence>
<gene>
    <name evidence="2" type="ORF">RFI_08951</name>
</gene>
<feature type="compositionally biased region" description="Polar residues" evidence="1">
    <location>
        <begin position="81"/>
        <end position="97"/>
    </location>
</feature>
<keyword evidence="3" id="KW-1185">Reference proteome</keyword>
<evidence type="ECO:0000313" key="3">
    <source>
        <dbReference type="Proteomes" id="UP000023152"/>
    </source>
</evidence>
<feature type="region of interest" description="Disordered" evidence="1">
    <location>
        <begin position="81"/>
        <end position="111"/>
    </location>
</feature>
<reference evidence="2 3" key="1">
    <citation type="journal article" date="2013" name="Curr. Biol.">
        <title>The Genome of the Foraminiferan Reticulomyxa filosa.</title>
        <authorList>
            <person name="Glockner G."/>
            <person name="Hulsmann N."/>
            <person name="Schleicher M."/>
            <person name="Noegel A.A."/>
            <person name="Eichinger L."/>
            <person name="Gallinger C."/>
            <person name="Pawlowski J."/>
            <person name="Sierra R."/>
            <person name="Euteneuer U."/>
            <person name="Pillet L."/>
            <person name="Moustafa A."/>
            <person name="Platzer M."/>
            <person name="Groth M."/>
            <person name="Szafranski K."/>
            <person name="Schliwa M."/>
        </authorList>
    </citation>
    <scope>NUCLEOTIDE SEQUENCE [LARGE SCALE GENOMIC DNA]</scope>
</reference>
<dbReference type="Proteomes" id="UP000023152">
    <property type="component" value="Unassembled WGS sequence"/>
</dbReference>
<accession>X6NQI8</accession>
<evidence type="ECO:0000313" key="2">
    <source>
        <dbReference type="EMBL" id="ETO28183.1"/>
    </source>
</evidence>
<comment type="caution">
    <text evidence="2">The sequence shown here is derived from an EMBL/GenBank/DDBJ whole genome shotgun (WGS) entry which is preliminary data.</text>
</comment>